<dbReference type="InterPro" id="IPR019999">
    <property type="entry name" value="Anth_synth_I-like"/>
</dbReference>
<comment type="caution">
    <text evidence="2">The sequence shown here is derived from an EMBL/GenBank/DDBJ whole genome shotgun (WGS) entry which is preliminary data.</text>
</comment>
<evidence type="ECO:0000259" key="1">
    <source>
        <dbReference type="Pfam" id="PF00425"/>
    </source>
</evidence>
<evidence type="ECO:0000313" key="3">
    <source>
        <dbReference type="Proteomes" id="UP000240708"/>
    </source>
</evidence>
<dbReference type="Gene3D" id="3.60.120.10">
    <property type="entry name" value="Anthranilate synthase"/>
    <property type="match status" value="1"/>
</dbReference>
<dbReference type="Proteomes" id="UP000240708">
    <property type="component" value="Unassembled WGS sequence"/>
</dbReference>
<dbReference type="AlphaFoldDB" id="A0A2P8EEG9"/>
<dbReference type="SUPFAM" id="SSF56322">
    <property type="entry name" value="ADC synthase"/>
    <property type="match status" value="1"/>
</dbReference>
<evidence type="ECO:0000313" key="2">
    <source>
        <dbReference type="EMBL" id="PSL07859.1"/>
    </source>
</evidence>
<gene>
    <name evidence="2" type="ORF">CLV48_101797</name>
</gene>
<dbReference type="PANTHER" id="PTHR11236">
    <property type="entry name" value="AMINOBENZOATE/ANTHRANILATE SYNTHASE"/>
    <property type="match status" value="1"/>
</dbReference>
<keyword evidence="3" id="KW-1185">Reference proteome</keyword>
<dbReference type="GO" id="GO:0046820">
    <property type="term" value="F:4-amino-4-deoxychorismate synthase activity"/>
    <property type="evidence" value="ECO:0007669"/>
    <property type="project" value="TreeGrafter"/>
</dbReference>
<dbReference type="InterPro" id="IPR015890">
    <property type="entry name" value="Chorismate_C"/>
</dbReference>
<dbReference type="PRINTS" id="PR00095">
    <property type="entry name" value="ANTSNTHASEI"/>
</dbReference>
<sequence length="421" mass="48100">MTFFSKIPIPPKDNWLFCLLDWVDRHYSHFCIFRDYQVGYPFGGFPNKIQAGQLSVGMDQAVGLMGKSELVGIISYDYKNQIESCTSLNTELINCPEVVFFVVELTIEWDSNFIFFKSGRELHFESLFESHYHSNPKVSIEALTGKEKYIQDVLAIKSHIEEGDIYEMNYCMAFEFEEKNWSPIIGFLELISVSPMPFSALFKAQNTFLICASPERFLKKNGKRLIAQPIKGTVKRGKDREEDEILKNKLFTSEKERAENLMIVDLMRNDLSKVSRTGTVMVDELFGVYAFPRVHQMISTVSSELKDGINFKEIIHASFPMGSMTGAPKIKCMELIDRYENFKRSWFSGALGYVDQNGDFDFNVVIRSIIFDKASGKGYFAVGSAITFDADAGYEFEECYLKASAILEILNKNGEWKKSGK</sequence>
<protein>
    <submittedName>
        <fullName evidence="2">Para-aminobenzoate synthetase component 1</fullName>
    </submittedName>
</protein>
<proteinExistence type="predicted"/>
<dbReference type="InterPro" id="IPR005801">
    <property type="entry name" value="ADC_synthase"/>
</dbReference>
<name>A0A2P8EEG9_9BACT</name>
<dbReference type="GO" id="GO:0000162">
    <property type="term" value="P:L-tryptophan biosynthetic process"/>
    <property type="evidence" value="ECO:0007669"/>
    <property type="project" value="TreeGrafter"/>
</dbReference>
<dbReference type="Pfam" id="PF00425">
    <property type="entry name" value="Chorismate_bind"/>
    <property type="match status" value="1"/>
</dbReference>
<dbReference type="EMBL" id="PYGF01000001">
    <property type="protein sequence ID" value="PSL07859.1"/>
    <property type="molecule type" value="Genomic_DNA"/>
</dbReference>
<dbReference type="RefSeq" id="WP_106565897.1">
    <property type="nucleotide sequence ID" value="NZ_PYGF01000001.1"/>
</dbReference>
<accession>A0A2P8EEG9</accession>
<feature type="domain" description="Chorismate-utilising enzyme C-terminal" evidence="1">
    <location>
        <begin position="146"/>
        <end position="402"/>
    </location>
</feature>
<organism evidence="2 3">
    <name type="scientific">Cecembia rubra</name>
    <dbReference type="NCBI Taxonomy" id="1485585"/>
    <lineage>
        <taxon>Bacteria</taxon>
        <taxon>Pseudomonadati</taxon>
        <taxon>Bacteroidota</taxon>
        <taxon>Cytophagia</taxon>
        <taxon>Cytophagales</taxon>
        <taxon>Cyclobacteriaceae</taxon>
        <taxon>Cecembia</taxon>
    </lineage>
</organism>
<reference evidence="2 3" key="1">
    <citation type="submission" date="2018-03" db="EMBL/GenBank/DDBJ databases">
        <title>Genomic Encyclopedia of Archaeal and Bacterial Type Strains, Phase II (KMG-II): from individual species to whole genera.</title>
        <authorList>
            <person name="Goeker M."/>
        </authorList>
    </citation>
    <scope>NUCLEOTIDE SEQUENCE [LARGE SCALE GENOMIC DNA]</scope>
    <source>
        <strain evidence="2 3">DSM 28057</strain>
    </source>
</reference>
<dbReference type="OrthoDB" id="9803598at2"/>
<dbReference type="PANTHER" id="PTHR11236:SF50">
    <property type="entry name" value="AMINODEOXYCHORISMATE SYNTHASE COMPONENT 1"/>
    <property type="match status" value="1"/>
</dbReference>